<comment type="caution">
    <text evidence="2">The sequence shown here is derived from an EMBL/GenBank/DDBJ whole genome shotgun (WGS) entry which is preliminary data.</text>
</comment>
<accession>A0A1D1UK87</accession>
<organism evidence="2 3">
    <name type="scientific">Ramazzottius varieornatus</name>
    <name type="common">Water bear</name>
    <name type="synonym">Tardigrade</name>
    <dbReference type="NCBI Taxonomy" id="947166"/>
    <lineage>
        <taxon>Eukaryota</taxon>
        <taxon>Metazoa</taxon>
        <taxon>Ecdysozoa</taxon>
        <taxon>Tardigrada</taxon>
        <taxon>Eutardigrada</taxon>
        <taxon>Parachela</taxon>
        <taxon>Hypsibioidea</taxon>
        <taxon>Ramazzottiidae</taxon>
        <taxon>Ramazzottius</taxon>
    </lineage>
</organism>
<gene>
    <name evidence="2" type="primary">RvY_01566-1</name>
    <name evidence="2" type="synonym">RvY_01566.1</name>
    <name evidence="2" type="ORF">RvY_01566</name>
</gene>
<protein>
    <submittedName>
        <fullName evidence="2">Uncharacterized protein</fullName>
    </submittedName>
</protein>
<sequence>MKSANSNAREGGRSRTSLGKPVGRESILPELRAIRKSGPHYCAAKEPATSTTSAVFRVLRFSARSLFVQQIPSCFE</sequence>
<dbReference type="Proteomes" id="UP000186922">
    <property type="component" value="Unassembled WGS sequence"/>
</dbReference>
<dbReference type="AlphaFoldDB" id="A0A1D1UK87"/>
<evidence type="ECO:0000256" key="1">
    <source>
        <dbReference type="SAM" id="MobiDB-lite"/>
    </source>
</evidence>
<evidence type="ECO:0000313" key="3">
    <source>
        <dbReference type="Proteomes" id="UP000186922"/>
    </source>
</evidence>
<proteinExistence type="predicted"/>
<evidence type="ECO:0000313" key="2">
    <source>
        <dbReference type="EMBL" id="GAU88960.1"/>
    </source>
</evidence>
<keyword evidence="3" id="KW-1185">Reference proteome</keyword>
<name>A0A1D1UK87_RAMVA</name>
<feature type="region of interest" description="Disordered" evidence="1">
    <location>
        <begin position="1"/>
        <end position="26"/>
    </location>
</feature>
<dbReference type="EMBL" id="BDGG01000001">
    <property type="protein sequence ID" value="GAU88960.1"/>
    <property type="molecule type" value="Genomic_DNA"/>
</dbReference>
<reference evidence="2 3" key="1">
    <citation type="journal article" date="2016" name="Nat. Commun.">
        <title>Extremotolerant tardigrade genome and improved radiotolerance of human cultured cells by tardigrade-unique protein.</title>
        <authorList>
            <person name="Hashimoto T."/>
            <person name="Horikawa D.D."/>
            <person name="Saito Y."/>
            <person name="Kuwahara H."/>
            <person name="Kozuka-Hata H."/>
            <person name="Shin-I T."/>
            <person name="Minakuchi Y."/>
            <person name="Ohishi K."/>
            <person name="Motoyama A."/>
            <person name="Aizu T."/>
            <person name="Enomoto A."/>
            <person name="Kondo K."/>
            <person name="Tanaka S."/>
            <person name="Hara Y."/>
            <person name="Koshikawa S."/>
            <person name="Sagara H."/>
            <person name="Miura T."/>
            <person name="Yokobori S."/>
            <person name="Miyagawa K."/>
            <person name="Suzuki Y."/>
            <person name="Kubo T."/>
            <person name="Oyama M."/>
            <person name="Kohara Y."/>
            <person name="Fujiyama A."/>
            <person name="Arakawa K."/>
            <person name="Katayama T."/>
            <person name="Toyoda A."/>
            <person name="Kunieda T."/>
        </authorList>
    </citation>
    <scope>NUCLEOTIDE SEQUENCE [LARGE SCALE GENOMIC DNA]</scope>
    <source>
        <strain evidence="2 3">YOKOZUNA-1</strain>
    </source>
</reference>